<organism evidence="1 2">
    <name type="scientific">Peribacillus simplex</name>
    <dbReference type="NCBI Taxonomy" id="1478"/>
    <lineage>
        <taxon>Bacteria</taxon>
        <taxon>Bacillati</taxon>
        <taxon>Bacillota</taxon>
        <taxon>Bacilli</taxon>
        <taxon>Bacillales</taxon>
        <taxon>Bacillaceae</taxon>
        <taxon>Peribacillus</taxon>
    </lineage>
</organism>
<reference evidence="1 2" key="1">
    <citation type="submission" date="2019-07" db="EMBL/GenBank/DDBJ databases">
        <title>Genome assembly of Bacillus simplex strain GGC-P6A.</title>
        <authorList>
            <person name="Jennings M.E."/>
            <person name="Barton H.A."/>
        </authorList>
    </citation>
    <scope>NUCLEOTIDE SEQUENCE [LARGE SCALE GENOMIC DNA]</scope>
    <source>
        <strain evidence="1 2">GGC-P6A</strain>
    </source>
</reference>
<evidence type="ECO:0008006" key="3">
    <source>
        <dbReference type="Google" id="ProtNLM"/>
    </source>
</evidence>
<dbReference type="AlphaFoldDB" id="A0A8B5XZP2"/>
<sequence length="73" mass="8261">MLVSSVRGNFTELFFIQVTGLLYKRPATEVKIADDISFFKTIHKSKGDEFDNVLVVIPTINDNKSLEFLLAPK</sequence>
<dbReference type="EMBL" id="VNKI01000004">
    <property type="protein sequence ID" value="TVX81192.1"/>
    <property type="molecule type" value="Genomic_DNA"/>
</dbReference>
<comment type="caution">
    <text evidence="1">The sequence shown here is derived from an EMBL/GenBank/DDBJ whole genome shotgun (WGS) entry which is preliminary data.</text>
</comment>
<proteinExistence type="predicted"/>
<evidence type="ECO:0000313" key="1">
    <source>
        <dbReference type="EMBL" id="TVX81192.1"/>
    </source>
</evidence>
<dbReference type="Proteomes" id="UP000317770">
    <property type="component" value="Unassembled WGS sequence"/>
</dbReference>
<evidence type="ECO:0000313" key="2">
    <source>
        <dbReference type="Proteomes" id="UP000317770"/>
    </source>
</evidence>
<accession>A0A8B5XZP2</accession>
<name>A0A8B5XZP2_9BACI</name>
<gene>
    <name evidence="1" type="ORF">FQP34_09405</name>
</gene>
<protein>
    <recommendedName>
        <fullName evidence="3">UvrD-like helicase C-terminal domain-containing protein</fullName>
    </recommendedName>
</protein>
<dbReference type="RefSeq" id="WP_144478296.1">
    <property type="nucleotide sequence ID" value="NZ_JARMTY010000023.1"/>
</dbReference>